<dbReference type="AlphaFoldDB" id="A0A2K9Z5Q7"/>
<reference evidence="1 2" key="1">
    <citation type="submission" date="2017-11" db="EMBL/GenBank/DDBJ databases">
        <title>Complete genome of Rhizobium leguminosarum Norway, an ineffective micro-symbiont.</title>
        <authorList>
            <person name="Hoffrichter A."/>
            <person name="Liang J."/>
            <person name="Brachmann A."/>
            <person name="Marin M."/>
        </authorList>
    </citation>
    <scope>NUCLEOTIDE SEQUENCE [LARGE SCALE GENOMIC DNA]</scope>
    <source>
        <strain evidence="1 2">Norway</strain>
    </source>
</reference>
<gene>
    <name evidence="1" type="ORF">CUJ84_Chr003244</name>
</gene>
<proteinExistence type="predicted"/>
<accession>A0A2K9Z5Q7</accession>
<evidence type="ECO:0000313" key="2">
    <source>
        <dbReference type="Proteomes" id="UP000238523"/>
    </source>
</evidence>
<dbReference type="EMBL" id="CP025012">
    <property type="protein sequence ID" value="AUW43584.1"/>
    <property type="molecule type" value="Genomic_DNA"/>
</dbReference>
<organism evidence="1 2">
    <name type="scientific">Rhizobium leguminosarum</name>
    <dbReference type="NCBI Taxonomy" id="384"/>
    <lineage>
        <taxon>Bacteria</taxon>
        <taxon>Pseudomonadati</taxon>
        <taxon>Pseudomonadota</taxon>
        <taxon>Alphaproteobacteria</taxon>
        <taxon>Hyphomicrobiales</taxon>
        <taxon>Rhizobiaceae</taxon>
        <taxon>Rhizobium/Agrobacterium group</taxon>
        <taxon>Rhizobium</taxon>
    </lineage>
</organism>
<evidence type="ECO:0000313" key="1">
    <source>
        <dbReference type="EMBL" id="AUW43584.1"/>
    </source>
</evidence>
<name>A0A2K9Z5Q7_RHILE</name>
<sequence length="55" mass="6631">MPGIKSFIRRRESRFYKALIFLHFLVEFFSDTINLKNLCHPLEIAPEWHDEAKKP</sequence>
<dbReference type="Proteomes" id="UP000238523">
    <property type="component" value="Chromosome"/>
</dbReference>
<protein>
    <submittedName>
        <fullName evidence="1">Uncharacterized protein</fullName>
    </submittedName>
</protein>